<keyword evidence="2 4" id="KW-0378">Hydrolase</keyword>
<accession>A0A9E7ET12</accession>
<name>A0A9E7ET12_9LILI</name>
<dbReference type="EMBL" id="CP097503">
    <property type="protein sequence ID" value="URD82040.1"/>
    <property type="molecule type" value="Genomic_DNA"/>
</dbReference>
<dbReference type="OrthoDB" id="187139at2759"/>
<evidence type="ECO:0000256" key="1">
    <source>
        <dbReference type="ARBA" id="ARBA00008834"/>
    </source>
</evidence>
<dbReference type="Pfam" id="PF00295">
    <property type="entry name" value="Glyco_hydro_28"/>
    <property type="match status" value="3"/>
</dbReference>
<keyword evidence="5" id="KW-1133">Transmembrane helix</keyword>
<proteinExistence type="inferred from homology"/>
<dbReference type="PANTHER" id="PTHR31339">
    <property type="entry name" value="PECTIN LYASE-RELATED"/>
    <property type="match status" value="1"/>
</dbReference>
<dbReference type="InterPro" id="IPR011050">
    <property type="entry name" value="Pectin_lyase_fold/virulence"/>
</dbReference>
<sequence length="1104" mass="119164">MEAVCFRYIFLTMEHSPPIFHVLMTLVLWTVVTTAFIGTAEGHRHYRRGGSETELEAFHYAGAGAGGCRAHVASLTDFGGVGDGVTSNTAAFAAAVANLSKVAYDGGAMLVVPAGRWLTGPFSLTSHFTLFLDHDAVILATQDINEWPIIDPLPSYGRGRDSAGGRYSNLIMGYNLTDVVITDSSSNVRIEDCYIVSGDDCIAIKSGWDEYGIAFNMPSKHIVIRRLTCISPTSAVIALGSEMSGGIQDVRAEDITAINSESGVRIKTTVGRGAYVKDIFVRGMNLYTMKWVFWMTGTYGQHPDDNFDPKAIPVVQNISYSNVVAENVTMAAKLEGIPGAPFTGICIYNVTAEVVKSKKPIWNCTDVEGVSSHVTPTPCAQIPESPDRITHCPFPEDDLPVLMTLVLWTVVTTAFIGTAEGHRHYRRGGSETELEAFHYAAAGAGGCRAHVASLTDFGGVGDGVTSNTAAFAAAVANLSKVAYDGGAMLVVPAGRWLTGAFRLTRHFTLFLDHDAVILATQDINEWPIIDPLPSYGRGRDSAGGRYSNLIMGYNLTDVVITGNNGTIDGQGETWWKMFRNKELNYTRGFLIELMYSIQVLISNITLVNSPSWNVHPVYSSHVIVSGITILAPVNSPNTDGINPVLWTVVTAAFIGTAEGHRHYRRGGSETELEAFHYAAAGAGGCRAHVASLTDFGGVGDGVTSNTAAFAAAVANLSKVAYDGGAMLVVPAGRWLTGPFSLTSHFTLFLDHDAVILATQDINEWPIIDPLPSYGRGRDSAGGRYSNLIMGYNLTDVVITGNNGTIDGQGETWWKMFRNKELSYTRGYLIEFMYCIQVLISNITLVNSPSWNVHPVYSSHVIVSGITILAPVNSPNTDGINPDSSSNVRIEDCYIVSGDDCIAIKSGWDEYGIAFNMPSKHIVIRRLTCISPTSAVIALGSEMSGGIQDVRAEDITAINSESGVRIKTTIGRGAYVKDIFVRGMNLHTMKWVFWMTGTYGQHPDDNFDPKAIPVVRNIIYSNVVAENVTMAAKLEGIPGAPFTGICIYNVTAEVVKSKKPIWNCTDVEGVSSHVTPTPCAQIPESPTHCPFPEDDLPVDCVGLEE</sequence>
<evidence type="ECO:0000256" key="4">
    <source>
        <dbReference type="RuleBase" id="RU361169"/>
    </source>
</evidence>
<gene>
    <name evidence="6" type="ORF">MUK42_02705</name>
</gene>
<dbReference type="InterPro" id="IPR006626">
    <property type="entry name" value="PbH1"/>
</dbReference>
<keyword evidence="7" id="KW-1185">Reference proteome</keyword>
<dbReference type="SMART" id="SM00710">
    <property type="entry name" value="PbH1"/>
    <property type="match status" value="7"/>
</dbReference>
<evidence type="ECO:0000256" key="3">
    <source>
        <dbReference type="ARBA" id="ARBA00023295"/>
    </source>
</evidence>
<keyword evidence="3 4" id="KW-0326">Glycosidase</keyword>
<keyword evidence="5" id="KW-0472">Membrane</keyword>
<keyword evidence="5" id="KW-0812">Transmembrane</keyword>
<dbReference type="InterPro" id="IPR012334">
    <property type="entry name" value="Pectin_lyas_fold"/>
</dbReference>
<evidence type="ECO:0000313" key="6">
    <source>
        <dbReference type="EMBL" id="URD82040.1"/>
    </source>
</evidence>
<dbReference type="AlphaFoldDB" id="A0A9E7ET12"/>
<evidence type="ECO:0000256" key="2">
    <source>
        <dbReference type="ARBA" id="ARBA00022801"/>
    </source>
</evidence>
<reference evidence="6" key="1">
    <citation type="submission" date="2022-05" db="EMBL/GenBank/DDBJ databases">
        <title>The Musa troglodytarum L. genome provides insights into the mechanism of non-climacteric behaviour and enrichment of carotenoids.</title>
        <authorList>
            <person name="Wang J."/>
        </authorList>
    </citation>
    <scope>NUCLEOTIDE SEQUENCE</scope>
    <source>
        <tissue evidence="6">Leaf</tissue>
    </source>
</reference>
<protein>
    <submittedName>
        <fullName evidence="6">Glycosyl hydrolases family 28</fullName>
    </submittedName>
</protein>
<dbReference type="InterPro" id="IPR000743">
    <property type="entry name" value="Glyco_hydro_28"/>
</dbReference>
<dbReference type="InterPro" id="IPR051801">
    <property type="entry name" value="GH28_Enzymes"/>
</dbReference>
<dbReference type="GO" id="GO:0005975">
    <property type="term" value="P:carbohydrate metabolic process"/>
    <property type="evidence" value="ECO:0007669"/>
    <property type="project" value="InterPro"/>
</dbReference>
<organism evidence="6 7">
    <name type="scientific">Musa troglodytarum</name>
    <name type="common">fe'i banana</name>
    <dbReference type="NCBI Taxonomy" id="320322"/>
    <lineage>
        <taxon>Eukaryota</taxon>
        <taxon>Viridiplantae</taxon>
        <taxon>Streptophyta</taxon>
        <taxon>Embryophyta</taxon>
        <taxon>Tracheophyta</taxon>
        <taxon>Spermatophyta</taxon>
        <taxon>Magnoliopsida</taxon>
        <taxon>Liliopsida</taxon>
        <taxon>Zingiberales</taxon>
        <taxon>Musaceae</taxon>
        <taxon>Musa</taxon>
    </lineage>
</organism>
<feature type="non-terminal residue" evidence="6">
    <location>
        <position position="1104"/>
    </location>
</feature>
<comment type="similarity">
    <text evidence="1 4">Belongs to the glycosyl hydrolase 28 family.</text>
</comment>
<evidence type="ECO:0000256" key="5">
    <source>
        <dbReference type="SAM" id="Phobius"/>
    </source>
</evidence>
<dbReference type="SUPFAM" id="SSF51126">
    <property type="entry name" value="Pectin lyase-like"/>
    <property type="match status" value="3"/>
</dbReference>
<dbReference type="PANTHER" id="PTHR31339:SF83">
    <property type="entry name" value="OS03G0124900 PROTEIN"/>
    <property type="match status" value="1"/>
</dbReference>
<dbReference type="Proteomes" id="UP001055439">
    <property type="component" value="Chromosome 10"/>
</dbReference>
<evidence type="ECO:0000313" key="7">
    <source>
        <dbReference type="Proteomes" id="UP001055439"/>
    </source>
</evidence>
<feature type="transmembrane region" description="Helical" evidence="5">
    <location>
        <begin position="19"/>
        <end position="38"/>
    </location>
</feature>
<dbReference type="GO" id="GO:0004650">
    <property type="term" value="F:polygalacturonase activity"/>
    <property type="evidence" value="ECO:0007669"/>
    <property type="project" value="InterPro"/>
</dbReference>
<dbReference type="Gene3D" id="2.160.20.10">
    <property type="entry name" value="Single-stranded right-handed beta-helix, Pectin lyase-like"/>
    <property type="match status" value="4"/>
</dbReference>